<accession>A0A381SDX1</accession>
<evidence type="ECO:0000256" key="1">
    <source>
        <dbReference type="SAM" id="MobiDB-lite"/>
    </source>
</evidence>
<feature type="compositionally biased region" description="Polar residues" evidence="1">
    <location>
        <begin position="70"/>
        <end position="83"/>
    </location>
</feature>
<proteinExistence type="predicted"/>
<organism evidence="2">
    <name type="scientific">marine metagenome</name>
    <dbReference type="NCBI Taxonomy" id="408172"/>
    <lineage>
        <taxon>unclassified sequences</taxon>
        <taxon>metagenomes</taxon>
        <taxon>ecological metagenomes</taxon>
    </lineage>
</organism>
<sequence length="110" mass="10429">MVAGSSGGGGTPATAASRPPGASVVSGGLAGSASLASGAVASSVGVVGGTGGRRAGLDSTSMLGAANPGTMRSWSVNNSSKPPSTRPLRTTVPVSASMTLAVIRSWEPTC</sequence>
<gene>
    <name evidence="2" type="ORF">METZ01_LOCUS54362</name>
</gene>
<protein>
    <submittedName>
        <fullName evidence="2">Uncharacterized protein</fullName>
    </submittedName>
</protein>
<feature type="compositionally biased region" description="Low complexity" evidence="1">
    <location>
        <begin position="12"/>
        <end position="28"/>
    </location>
</feature>
<name>A0A381SDX1_9ZZZZ</name>
<feature type="compositionally biased region" description="Gly residues" evidence="1">
    <location>
        <begin position="1"/>
        <end position="11"/>
    </location>
</feature>
<feature type="region of interest" description="Disordered" evidence="1">
    <location>
        <begin position="1"/>
        <end position="28"/>
    </location>
</feature>
<feature type="region of interest" description="Disordered" evidence="1">
    <location>
        <begin position="50"/>
        <end position="90"/>
    </location>
</feature>
<dbReference type="AlphaFoldDB" id="A0A381SDX1"/>
<reference evidence="2" key="1">
    <citation type="submission" date="2018-05" db="EMBL/GenBank/DDBJ databases">
        <authorList>
            <person name="Lanie J.A."/>
            <person name="Ng W.-L."/>
            <person name="Kazmierczak K.M."/>
            <person name="Andrzejewski T.M."/>
            <person name="Davidsen T.M."/>
            <person name="Wayne K.J."/>
            <person name="Tettelin H."/>
            <person name="Glass J.I."/>
            <person name="Rusch D."/>
            <person name="Podicherti R."/>
            <person name="Tsui H.-C.T."/>
            <person name="Winkler M.E."/>
        </authorList>
    </citation>
    <scope>NUCLEOTIDE SEQUENCE</scope>
</reference>
<dbReference type="EMBL" id="UINC01002910">
    <property type="protein sequence ID" value="SVA01508.1"/>
    <property type="molecule type" value="Genomic_DNA"/>
</dbReference>
<evidence type="ECO:0000313" key="2">
    <source>
        <dbReference type="EMBL" id="SVA01508.1"/>
    </source>
</evidence>